<dbReference type="Proteomes" id="UP000265520">
    <property type="component" value="Unassembled WGS sequence"/>
</dbReference>
<proteinExistence type="predicted"/>
<sequence>AARGSETKQKVFGFLATGSESDRSARSSEQWRNLAVSGHVSANPPVKQGMVAKRTLPRSASM</sequence>
<dbReference type="AlphaFoldDB" id="A0A392SCB5"/>
<dbReference type="EMBL" id="LXQA010355644">
    <property type="protein sequence ID" value="MCI46309.1"/>
    <property type="molecule type" value="Genomic_DNA"/>
</dbReference>
<evidence type="ECO:0000313" key="3">
    <source>
        <dbReference type="Proteomes" id="UP000265520"/>
    </source>
</evidence>
<evidence type="ECO:0000313" key="2">
    <source>
        <dbReference type="EMBL" id="MCI46309.1"/>
    </source>
</evidence>
<feature type="region of interest" description="Disordered" evidence="1">
    <location>
        <begin position="38"/>
        <end position="62"/>
    </location>
</feature>
<protein>
    <submittedName>
        <fullName evidence="2">Uncharacterized protein</fullName>
    </submittedName>
</protein>
<name>A0A392SCB5_9FABA</name>
<keyword evidence="3" id="KW-1185">Reference proteome</keyword>
<organism evidence="2 3">
    <name type="scientific">Trifolium medium</name>
    <dbReference type="NCBI Taxonomy" id="97028"/>
    <lineage>
        <taxon>Eukaryota</taxon>
        <taxon>Viridiplantae</taxon>
        <taxon>Streptophyta</taxon>
        <taxon>Embryophyta</taxon>
        <taxon>Tracheophyta</taxon>
        <taxon>Spermatophyta</taxon>
        <taxon>Magnoliopsida</taxon>
        <taxon>eudicotyledons</taxon>
        <taxon>Gunneridae</taxon>
        <taxon>Pentapetalae</taxon>
        <taxon>rosids</taxon>
        <taxon>fabids</taxon>
        <taxon>Fabales</taxon>
        <taxon>Fabaceae</taxon>
        <taxon>Papilionoideae</taxon>
        <taxon>50 kb inversion clade</taxon>
        <taxon>NPAAA clade</taxon>
        <taxon>Hologalegina</taxon>
        <taxon>IRL clade</taxon>
        <taxon>Trifolieae</taxon>
        <taxon>Trifolium</taxon>
    </lineage>
</organism>
<feature type="non-terminal residue" evidence="2">
    <location>
        <position position="1"/>
    </location>
</feature>
<comment type="caution">
    <text evidence="2">The sequence shown here is derived from an EMBL/GenBank/DDBJ whole genome shotgun (WGS) entry which is preliminary data.</text>
</comment>
<evidence type="ECO:0000256" key="1">
    <source>
        <dbReference type="SAM" id="MobiDB-lite"/>
    </source>
</evidence>
<accession>A0A392SCB5</accession>
<reference evidence="2 3" key="1">
    <citation type="journal article" date="2018" name="Front. Plant Sci.">
        <title>Red Clover (Trifolium pratense) and Zigzag Clover (T. medium) - A Picture of Genomic Similarities and Differences.</title>
        <authorList>
            <person name="Dluhosova J."/>
            <person name="Istvanek J."/>
            <person name="Nedelnik J."/>
            <person name="Repkova J."/>
        </authorList>
    </citation>
    <scope>NUCLEOTIDE SEQUENCE [LARGE SCALE GENOMIC DNA]</scope>
    <source>
        <strain evidence="3">cv. 10/8</strain>
        <tissue evidence="2">Leaf</tissue>
    </source>
</reference>